<dbReference type="RefSeq" id="WP_170086475.1">
    <property type="nucleotide sequence ID" value="NZ_CP047971.1"/>
</dbReference>
<reference evidence="1 2" key="1">
    <citation type="submission" date="2020-04" db="EMBL/GenBank/DDBJ databases">
        <authorList>
            <person name="Hogendoorn C."/>
        </authorList>
    </citation>
    <scope>NUCLEOTIDE SEQUENCE [LARGE SCALE GENOMIC DNA]</scope>
    <source>
        <strain evidence="1">COOX1</strain>
    </source>
</reference>
<protein>
    <submittedName>
        <fullName evidence="1">Uncharacterized protein</fullName>
    </submittedName>
</protein>
<gene>
    <name evidence="1" type="ORF">COOX1_3221</name>
</gene>
<dbReference type="EMBL" id="LR792683">
    <property type="protein sequence ID" value="CAB3395975.1"/>
    <property type="molecule type" value="Genomic_DNA"/>
</dbReference>
<organism evidence="1 2">
    <name type="scientific">Kyrpidia spormannii</name>
    <dbReference type="NCBI Taxonomy" id="2055160"/>
    <lineage>
        <taxon>Bacteria</taxon>
        <taxon>Bacillati</taxon>
        <taxon>Bacillota</taxon>
        <taxon>Bacilli</taxon>
        <taxon>Bacillales</taxon>
        <taxon>Alicyclobacillaceae</taxon>
        <taxon>Kyrpidia</taxon>
    </lineage>
</organism>
<dbReference type="AlphaFoldDB" id="A0A6F9EFH4"/>
<name>A0A6F9EFH4_9BACL</name>
<sequence>MPDKLDLILQKLDSIESKVSMMDERLLHVESIQKQHGDMITQLIGIVASTNQKVSDMQTDISALIEGQKRQDKIIESLALRSLEQETELREIKRAK</sequence>
<accession>A0A6F9EFH4</accession>
<evidence type="ECO:0000313" key="2">
    <source>
        <dbReference type="Proteomes" id="UP000502196"/>
    </source>
</evidence>
<proteinExistence type="predicted"/>
<evidence type="ECO:0000313" key="1">
    <source>
        <dbReference type="EMBL" id="CAB3395975.1"/>
    </source>
</evidence>
<dbReference type="Proteomes" id="UP000502196">
    <property type="component" value="Chromosome"/>
</dbReference>